<dbReference type="RefSeq" id="XP_028033116.1">
    <property type="nucleotide sequence ID" value="XM_028177315.1"/>
</dbReference>
<name>A0A6J2JTG7_BOMMA</name>
<dbReference type="CTD" id="692423"/>
<evidence type="ECO:0000313" key="4">
    <source>
        <dbReference type="Proteomes" id="UP000504629"/>
    </source>
</evidence>
<reference evidence="5" key="1">
    <citation type="submission" date="2025-08" db="UniProtKB">
        <authorList>
            <consortium name="RefSeq"/>
        </authorList>
    </citation>
    <scope>IDENTIFICATION</scope>
    <source>
        <tissue evidence="5">Silk gland</tissue>
    </source>
</reference>
<accession>A0A6J2JTG7</accession>
<dbReference type="PANTHER" id="PTHR24047">
    <property type="entry name" value="FI01909P-RELATED"/>
    <property type="match status" value="1"/>
</dbReference>
<feature type="domain" description="EGF-like" evidence="3">
    <location>
        <begin position="504"/>
        <end position="539"/>
    </location>
</feature>
<feature type="compositionally biased region" description="Polar residues" evidence="1">
    <location>
        <begin position="284"/>
        <end position="316"/>
    </location>
</feature>
<dbReference type="AlphaFoldDB" id="A0A6J2JTG7"/>
<feature type="compositionally biased region" description="Pro residues" evidence="1">
    <location>
        <begin position="367"/>
        <end position="380"/>
    </location>
</feature>
<dbReference type="OrthoDB" id="10060424at2759"/>
<feature type="region of interest" description="Disordered" evidence="1">
    <location>
        <begin position="263"/>
        <end position="399"/>
    </location>
</feature>
<protein>
    <submittedName>
        <fullName evidence="5">Uncharacterized protein LOC114245224</fullName>
    </submittedName>
</protein>
<evidence type="ECO:0000256" key="2">
    <source>
        <dbReference type="SAM" id="SignalP"/>
    </source>
</evidence>
<keyword evidence="4" id="KW-1185">Reference proteome</keyword>
<dbReference type="PANTHER" id="PTHR24047:SF32">
    <property type="entry name" value="FI01909P-RELATED"/>
    <property type="match status" value="1"/>
</dbReference>
<feature type="domain" description="EGF-like" evidence="3">
    <location>
        <begin position="117"/>
        <end position="148"/>
    </location>
</feature>
<sequence length="580" mass="63157">MLIIYVLGLLLVSTGGQYAKSGVKGGYGGRGFQDNTNENIAKFYGNNTSHGFLSQNHTVNTMSDIGVCYIEVPTAQLVEDQRQIPKGNGSRPDLSVIRSCCNGYVRNIYNPNICEPHCSKGCVNALCTAPEICTCFPDHVKNAGGFCIATCPIGCQNGHCSGRECVCRDGFKLDYGRKYCVPACSNNCAGVGNCTSPNRCDCAPGYQTTHDGSCSPQCRDCAPDACVAPNVCSGPTRIPLPGQNTQIPTSNYPGYHSSTFYNRPGIAQGPLPTQQPNYVVGPSYGTSQPVSDNQLNGPLHNTSLYPSYSLQQLNNSYPGQQPQYPLPNQPQYPWQQNPHSNQPNYTLLNSTLHPHWKNNYFDSNPSPYQPQYPGPLPSPGQQPIYPTQQFNQTQMPPHYPNQNVYPYPSPLQPWFPGQIPANGNHTQNGFLDLSNRTVPGQGGFPPHQGYYPYPLYQPSYPQPGYFQPNQSNSGYYGQQPTPSTDSLHAGYYNNYEGSNPQAPVCSQPCLNGVCVEGNRCSCNTGYVTDSMDPSGFRCIPHCAGGCPNGVCSAPNLCICNMGYKKDTSVKGRSVCVKKIR</sequence>
<dbReference type="Gene3D" id="2.10.25.10">
    <property type="entry name" value="Laminin"/>
    <property type="match status" value="4"/>
</dbReference>
<feature type="region of interest" description="Disordered" evidence="1">
    <location>
        <begin position="422"/>
        <end position="444"/>
    </location>
</feature>
<dbReference type="GeneID" id="114245224"/>
<feature type="compositionally biased region" description="Polar residues" evidence="1">
    <location>
        <begin position="381"/>
        <end position="399"/>
    </location>
</feature>
<evidence type="ECO:0000256" key="1">
    <source>
        <dbReference type="SAM" id="MobiDB-lite"/>
    </source>
</evidence>
<feature type="compositionally biased region" description="Polar residues" evidence="1">
    <location>
        <begin position="422"/>
        <end position="438"/>
    </location>
</feature>
<feature type="domain" description="EGF-like" evidence="3">
    <location>
        <begin position="541"/>
        <end position="576"/>
    </location>
</feature>
<gene>
    <name evidence="5" type="primary">LOC114245224</name>
</gene>
<dbReference type="Proteomes" id="UP000504629">
    <property type="component" value="Unplaced"/>
</dbReference>
<feature type="signal peptide" evidence="2">
    <location>
        <begin position="1"/>
        <end position="16"/>
    </location>
</feature>
<dbReference type="InterPro" id="IPR053255">
    <property type="entry name" value="EGF-like_domain"/>
</dbReference>
<feature type="chain" id="PRO_5026767397" evidence="2">
    <location>
        <begin position="17"/>
        <end position="580"/>
    </location>
</feature>
<keyword evidence="2" id="KW-0732">Signal</keyword>
<dbReference type="InterPro" id="IPR000742">
    <property type="entry name" value="EGF"/>
</dbReference>
<feature type="domain" description="EGF-like" evidence="3">
    <location>
        <begin position="150"/>
        <end position="181"/>
    </location>
</feature>
<proteinExistence type="predicted"/>
<feature type="domain" description="EGF-like" evidence="3">
    <location>
        <begin position="183"/>
        <end position="215"/>
    </location>
</feature>
<dbReference type="InterPro" id="IPR003341">
    <property type="entry name" value="Cys_rich_tripleX"/>
</dbReference>
<dbReference type="SMART" id="SM00181">
    <property type="entry name" value="EGF"/>
    <property type="match status" value="5"/>
</dbReference>
<dbReference type="KEGG" id="bman:114245224"/>
<organism evidence="4 5">
    <name type="scientific">Bombyx mandarina</name>
    <name type="common">Wild silk moth</name>
    <name type="synonym">Wild silkworm</name>
    <dbReference type="NCBI Taxonomy" id="7092"/>
    <lineage>
        <taxon>Eukaryota</taxon>
        <taxon>Metazoa</taxon>
        <taxon>Ecdysozoa</taxon>
        <taxon>Arthropoda</taxon>
        <taxon>Hexapoda</taxon>
        <taxon>Insecta</taxon>
        <taxon>Pterygota</taxon>
        <taxon>Neoptera</taxon>
        <taxon>Endopterygota</taxon>
        <taxon>Lepidoptera</taxon>
        <taxon>Glossata</taxon>
        <taxon>Ditrysia</taxon>
        <taxon>Bombycoidea</taxon>
        <taxon>Bombycidae</taxon>
        <taxon>Bombycinae</taxon>
        <taxon>Bombyx</taxon>
    </lineage>
</organism>
<evidence type="ECO:0000259" key="3">
    <source>
        <dbReference type="SMART" id="SM00181"/>
    </source>
</evidence>
<feature type="compositionally biased region" description="Polar residues" evidence="1">
    <location>
        <begin position="339"/>
        <end position="352"/>
    </location>
</feature>
<dbReference type="Pfam" id="PF02363">
    <property type="entry name" value="C_tripleX"/>
    <property type="match status" value="6"/>
</dbReference>
<evidence type="ECO:0000313" key="5">
    <source>
        <dbReference type="RefSeq" id="XP_028033116.1"/>
    </source>
</evidence>